<gene>
    <name evidence="3" type="ORF">PhCBS80983_g05695</name>
</gene>
<dbReference type="PANTHER" id="PTHR22734">
    <property type="entry name" value="U3 SMALL NUCLEOLAR RIBONUCLEOPROTEIN PROTEIN IMP4"/>
    <property type="match status" value="1"/>
</dbReference>
<dbReference type="GO" id="GO:0042134">
    <property type="term" value="F:rRNA primary transcript binding"/>
    <property type="evidence" value="ECO:0007669"/>
    <property type="project" value="InterPro"/>
</dbReference>
<dbReference type="GO" id="GO:0000460">
    <property type="term" value="P:maturation of 5.8S rRNA"/>
    <property type="evidence" value="ECO:0007669"/>
    <property type="project" value="TreeGrafter"/>
</dbReference>
<name>A0A507DVK5_9FUNG</name>
<dbReference type="SUPFAM" id="SSF52954">
    <property type="entry name" value="Class II aaRS ABD-related"/>
    <property type="match status" value="1"/>
</dbReference>
<dbReference type="EMBL" id="QEAQ01000134">
    <property type="protein sequence ID" value="TPX54920.1"/>
    <property type="molecule type" value="Genomic_DNA"/>
</dbReference>
<dbReference type="Proteomes" id="UP000318582">
    <property type="component" value="Unassembled WGS sequence"/>
</dbReference>
<dbReference type="InterPro" id="IPR044281">
    <property type="entry name" value="IMP4/RPF1"/>
</dbReference>
<dbReference type="STRING" id="109895.A0A507DVK5"/>
<keyword evidence="4" id="KW-1185">Reference proteome</keyword>
<feature type="domain" description="Brix" evidence="2">
    <location>
        <begin position="97"/>
        <end position="280"/>
    </location>
</feature>
<evidence type="ECO:0000256" key="1">
    <source>
        <dbReference type="SAM" id="MobiDB-lite"/>
    </source>
</evidence>
<dbReference type="Gene3D" id="3.40.50.10480">
    <property type="entry name" value="Probable brix-domain ribosomal biogenesis protein"/>
    <property type="match status" value="1"/>
</dbReference>
<dbReference type="GO" id="GO:0030687">
    <property type="term" value="C:preribosome, large subunit precursor"/>
    <property type="evidence" value="ECO:0007669"/>
    <property type="project" value="TreeGrafter"/>
</dbReference>
<dbReference type="GO" id="GO:0000470">
    <property type="term" value="P:maturation of LSU-rRNA"/>
    <property type="evidence" value="ECO:0007669"/>
    <property type="project" value="TreeGrafter"/>
</dbReference>
<organism evidence="3 4">
    <name type="scientific">Powellomyces hirtus</name>
    <dbReference type="NCBI Taxonomy" id="109895"/>
    <lineage>
        <taxon>Eukaryota</taxon>
        <taxon>Fungi</taxon>
        <taxon>Fungi incertae sedis</taxon>
        <taxon>Chytridiomycota</taxon>
        <taxon>Chytridiomycota incertae sedis</taxon>
        <taxon>Chytridiomycetes</taxon>
        <taxon>Spizellomycetales</taxon>
        <taxon>Powellomycetaceae</taxon>
        <taxon>Powellomyces</taxon>
    </lineage>
</organism>
<protein>
    <recommendedName>
        <fullName evidence="2">Brix domain-containing protein</fullName>
    </recommendedName>
</protein>
<dbReference type="GO" id="GO:0005730">
    <property type="term" value="C:nucleolus"/>
    <property type="evidence" value="ECO:0007669"/>
    <property type="project" value="TreeGrafter"/>
</dbReference>
<evidence type="ECO:0000313" key="3">
    <source>
        <dbReference type="EMBL" id="TPX54920.1"/>
    </source>
</evidence>
<evidence type="ECO:0000259" key="2">
    <source>
        <dbReference type="PROSITE" id="PS50833"/>
    </source>
</evidence>
<sequence length="303" mass="35736">MPATDPNDIKNKMKRSDVVNRLKAEKARAKLKRRQRIAKEEEENPALKEERLKENVPKTLENMREMDETVVGENDEEVFEEEETDEFKQYFADGVQPKIMVTTSKRASANVYEFAEEFVSIFPDAELIKRGSQFEIKRIVELAIKRNYTDIAVINEDKKQPNAITLIHLPHGPTAHFKLSSIRLNKDIRGHGKVGPQKPELILNNFTTRLGHTIGRFFAALFPHVPEFQGRQVATFHNQRDFIFFRRHRYIFKNGERCDLQELGPRFTLKLRWLQKGTFDTRFGEYEWMHKPELDTSRRRFFL</sequence>
<evidence type="ECO:0000313" key="4">
    <source>
        <dbReference type="Proteomes" id="UP000318582"/>
    </source>
</evidence>
<comment type="caution">
    <text evidence="3">The sequence shown here is derived from an EMBL/GenBank/DDBJ whole genome shotgun (WGS) entry which is preliminary data.</text>
</comment>
<dbReference type="AlphaFoldDB" id="A0A507DVK5"/>
<accession>A0A507DVK5</accession>
<dbReference type="InterPro" id="IPR007109">
    <property type="entry name" value="Brix"/>
</dbReference>
<dbReference type="PANTHER" id="PTHR22734:SF3">
    <property type="entry name" value="RIBOSOME PRODUCTION FACTOR 1"/>
    <property type="match status" value="1"/>
</dbReference>
<reference evidence="3 4" key="1">
    <citation type="journal article" date="2019" name="Sci. Rep.">
        <title>Comparative genomics of chytrid fungi reveal insights into the obligate biotrophic and pathogenic lifestyle of Synchytrium endobioticum.</title>
        <authorList>
            <person name="van de Vossenberg B.T.L.H."/>
            <person name="Warris S."/>
            <person name="Nguyen H.D.T."/>
            <person name="van Gent-Pelzer M.P.E."/>
            <person name="Joly D.L."/>
            <person name="van de Geest H.C."/>
            <person name="Bonants P.J.M."/>
            <person name="Smith D.S."/>
            <person name="Levesque C.A."/>
            <person name="van der Lee T.A.J."/>
        </authorList>
    </citation>
    <scope>NUCLEOTIDE SEQUENCE [LARGE SCALE GENOMIC DNA]</scope>
    <source>
        <strain evidence="3 4">CBS 809.83</strain>
    </source>
</reference>
<dbReference type="SMART" id="SM00879">
    <property type="entry name" value="Brix"/>
    <property type="match status" value="1"/>
</dbReference>
<dbReference type="PROSITE" id="PS50833">
    <property type="entry name" value="BRIX"/>
    <property type="match status" value="1"/>
</dbReference>
<feature type="region of interest" description="Disordered" evidence="1">
    <location>
        <begin position="30"/>
        <end position="52"/>
    </location>
</feature>
<dbReference type="FunFam" id="3.40.50.10480:FF:000002">
    <property type="entry name" value="Ribosome production factor 1"/>
    <property type="match status" value="1"/>
</dbReference>
<proteinExistence type="predicted"/>
<dbReference type="Pfam" id="PF04427">
    <property type="entry name" value="Brix"/>
    <property type="match status" value="1"/>
</dbReference>